<evidence type="ECO:0000313" key="2">
    <source>
        <dbReference type="Proteomes" id="UP000617531"/>
    </source>
</evidence>
<dbReference type="RefSeq" id="WP_191283137.1">
    <property type="nucleotide sequence ID" value="NZ_BNAI01000003.1"/>
</dbReference>
<organism evidence="1 2">
    <name type="scientific">Pseudolysinimonas yzui</name>
    <dbReference type="NCBI Taxonomy" id="2708254"/>
    <lineage>
        <taxon>Bacteria</taxon>
        <taxon>Bacillati</taxon>
        <taxon>Actinomycetota</taxon>
        <taxon>Actinomycetes</taxon>
        <taxon>Micrococcales</taxon>
        <taxon>Microbacteriaceae</taxon>
        <taxon>Pseudolysinimonas</taxon>
    </lineage>
</organism>
<accession>A0A8J3GQP7</accession>
<dbReference type="EMBL" id="BNAI01000003">
    <property type="protein sequence ID" value="GHF17465.1"/>
    <property type="molecule type" value="Genomic_DNA"/>
</dbReference>
<sequence>MNLPAPVALDVATPGVRVTPLASGKWRVTNRSGALLGLLEPAESGEYRAMRFSVRDRGYRTLGEFRTATDATDALRFG</sequence>
<dbReference type="AlphaFoldDB" id="A0A8J3GQP7"/>
<reference evidence="1" key="1">
    <citation type="journal article" date="2014" name="Int. J. Syst. Evol. Microbiol.">
        <title>Complete genome sequence of Corynebacterium casei LMG S-19264T (=DSM 44701T), isolated from a smear-ripened cheese.</title>
        <authorList>
            <consortium name="US DOE Joint Genome Institute (JGI-PGF)"/>
            <person name="Walter F."/>
            <person name="Albersmeier A."/>
            <person name="Kalinowski J."/>
            <person name="Ruckert C."/>
        </authorList>
    </citation>
    <scope>NUCLEOTIDE SEQUENCE</scope>
    <source>
        <strain evidence="1">CGMCC 1.16548</strain>
    </source>
</reference>
<reference evidence="1" key="2">
    <citation type="submission" date="2020-09" db="EMBL/GenBank/DDBJ databases">
        <authorList>
            <person name="Sun Q."/>
            <person name="Zhou Y."/>
        </authorList>
    </citation>
    <scope>NUCLEOTIDE SEQUENCE</scope>
    <source>
        <strain evidence="1">CGMCC 1.16548</strain>
    </source>
</reference>
<dbReference type="Proteomes" id="UP000617531">
    <property type="component" value="Unassembled WGS sequence"/>
</dbReference>
<keyword evidence="2" id="KW-1185">Reference proteome</keyword>
<name>A0A8J3GQP7_9MICO</name>
<evidence type="ECO:0000313" key="1">
    <source>
        <dbReference type="EMBL" id="GHF17465.1"/>
    </source>
</evidence>
<protein>
    <submittedName>
        <fullName evidence="1">Uncharacterized protein</fullName>
    </submittedName>
</protein>
<comment type="caution">
    <text evidence="1">The sequence shown here is derived from an EMBL/GenBank/DDBJ whole genome shotgun (WGS) entry which is preliminary data.</text>
</comment>
<proteinExistence type="predicted"/>
<gene>
    <name evidence="1" type="ORF">GCM10011600_17800</name>
</gene>